<proteinExistence type="predicted"/>
<dbReference type="EMBL" id="MBTA01000023">
    <property type="protein sequence ID" value="RKD16130.1"/>
    <property type="molecule type" value="Genomic_DNA"/>
</dbReference>
<dbReference type="OrthoDB" id="1442094at2"/>
<accession>A0A419S5K3</accession>
<dbReference type="Proteomes" id="UP000283433">
    <property type="component" value="Unassembled WGS sequence"/>
</dbReference>
<dbReference type="RefSeq" id="WP_120181626.1">
    <property type="nucleotide sequence ID" value="NZ_CBINCU010000003.1"/>
</dbReference>
<name>A0A419S5K3_9SPHI</name>
<evidence type="ECO:0000313" key="2">
    <source>
        <dbReference type="Proteomes" id="UP000283433"/>
    </source>
</evidence>
<keyword evidence="2" id="KW-1185">Reference proteome</keyword>
<comment type="caution">
    <text evidence="1">The sequence shown here is derived from an EMBL/GenBank/DDBJ whole genome shotgun (WGS) entry which is preliminary data.</text>
</comment>
<dbReference type="AlphaFoldDB" id="A0A419S5K3"/>
<sequence>MSCATFQEVFSNNSGVVYQCDLESCFYVEFEGKRAKYSVRNLMQLKRKLDHFKIEEIFAVDSLNPSGVEIVTISTTNYCYILNPLQIIRFRELLDQTFFNLHVNQVLKDCLQYAVLA</sequence>
<evidence type="ECO:0000313" key="1">
    <source>
        <dbReference type="EMBL" id="RKD16130.1"/>
    </source>
</evidence>
<organism evidence="1 2">
    <name type="scientific">Pelobium manganitolerans</name>
    <dbReference type="NCBI Taxonomy" id="1842495"/>
    <lineage>
        <taxon>Bacteria</taxon>
        <taxon>Pseudomonadati</taxon>
        <taxon>Bacteroidota</taxon>
        <taxon>Sphingobacteriia</taxon>
        <taxon>Sphingobacteriales</taxon>
        <taxon>Sphingobacteriaceae</taxon>
        <taxon>Pelobium</taxon>
    </lineage>
</organism>
<gene>
    <name evidence="1" type="ORF">BCY91_04385</name>
</gene>
<reference evidence="1 2" key="1">
    <citation type="submission" date="2016-07" db="EMBL/GenBank/DDBJ databases">
        <title>Genome of Pelobium manganitolerans.</title>
        <authorList>
            <person name="Wu S."/>
            <person name="Wang G."/>
        </authorList>
    </citation>
    <scope>NUCLEOTIDE SEQUENCE [LARGE SCALE GENOMIC DNA]</scope>
    <source>
        <strain evidence="1 2">YS-25</strain>
    </source>
</reference>
<protein>
    <submittedName>
        <fullName evidence="1">Uncharacterized protein</fullName>
    </submittedName>
</protein>